<dbReference type="Pfam" id="PF07171">
    <property type="entry name" value="MlrC_C"/>
    <property type="match status" value="1"/>
</dbReference>
<comment type="caution">
    <text evidence="4">The sequence shown here is derived from an EMBL/GenBank/DDBJ whole genome shotgun (WGS) entry which is preliminary data.</text>
</comment>
<feature type="domain" description="Microcystin LR degradation protein MlrC N-terminal" evidence="3">
    <location>
        <begin position="40"/>
        <end position="338"/>
    </location>
</feature>
<organism evidence="4 5">
    <name type="scientific">Banduia mediterranea</name>
    <dbReference type="NCBI Taxonomy" id="3075609"/>
    <lineage>
        <taxon>Bacteria</taxon>
        <taxon>Pseudomonadati</taxon>
        <taxon>Pseudomonadota</taxon>
        <taxon>Gammaproteobacteria</taxon>
        <taxon>Nevskiales</taxon>
        <taxon>Algiphilaceae</taxon>
        <taxon>Banduia</taxon>
    </lineage>
</organism>
<evidence type="ECO:0000256" key="1">
    <source>
        <dbReference type="SAM" id="SignalP"/>
    </source>
</evidence>
<dbReference type="Proteomes" id="UP001254608">
    <property type="component" value="Unassembled WGS sequence"/>
</dbReference>
<dbReference type="EMBL" id="JAVRIC010000001">
    <property type="protein sequence ID" value="MDT0495842.1"/>
    <property type="molecule type" value="Genomic_DNA"/>
</dbReference>
<dbReference type="InterPro" id="IPR015995">
    <property type="entry name" value="MlrC_N"/>
</dbReference>
<dbReference type="InterPro" id="IPR006311">
    <property type="entry name" value="TAT_signal"/>
</dbReference>
<evidence type="ECO:0000259" key="3">
    <source>
        <dbReference type="Pfam" id="PF07364"/>
    </source>
</evidence>
<reference evidence="4 5" key="1">
    <citation type="submission" date="2023-09" db="EMBL/GenBank/DDBJ databases">
        <authorList>
            <person name="Rey-Velasco X."/>
        </authorList>
    </citation>
    <scope>NUCLEOTIDE SEQUENCE [LARGE SCALE GENOMIC DNA]</scope>
    <source>
        <strain evidence="4 5">W345</strain>
    </source>
</reference>
<sequence>MTMLRRRFLGALGLGAMVFLMFGQSAWAAEKRPSPTKPVRIAVMQFMHETVTFLPFDTVTEDFIYEGSPARGDALLSASSYHISRSSMSGFVKVAREHANVDLVGIESPLGSKKGSGSGWITKEAFEHFVDKMAADLKAQGPFDGAYLSLHGAMGVRGVARPEAELARRVREVVGSKAIIAGTFDPHGNEDDEFLRYADLAFTIKYYPHYDGYLQGERAARTLIRSIRGDYRPTSATRKPPIITASVLQWTGASPWMDLVQRALTWEAREPDVYVNFYYGFAFADVVDAGMAFQVMTNGGPELAEHIADDMANTAWRLRDELVHGTTVYSMAEGVQKAKAAVKEAQVPIVFADHSDRTGAATWLLRQVIEQKMGHTLFGTIADEDVIEALRKQGVKPGDAFDMEIGGKLDVSAGEPVRVVGTVNTVSGGLGRGAAKSQLWVSVKFGDGNVVIISPHLHQNRWPEEFLEIGINPADFEAIAIKSRVHFRRGYYDNGYAKTILLVEPEQPFLGTVRLEALDYQHLKLDHLYPYGKNLSYP</sequence>
<dbReference type="Pfam" id="PF07364">
    <property type="entry name" value="DUF1485"/>
    <property type="match status" value="1"/>
</dbReference>
<dbReference type="InterPro" id="IPR010799">
    <property type="entry name" value="MlrC_C"/>
</dbReference>
<evidence type="ECO:0000313" key="5">
    <source>
        <dbReference type="Proteomes" id="UP001254608"/>
    </source>
</evidence>
<keyword evidence="1" id="KW-0732">Signal</keyword>
<feature type="chain" id="PRO_5046432563" evidence="1">
    <location>
        <begin position="29"/>
        <end position="538"/>
    </location>
</feature>
<feature type="domain" description="Microcystin LR degradation protein MlrC C-terminal" evidence="2">
    <location>
        <begin position="359"/>
        <end position="493"/>
    </location>
</feature>
<dbReference type="PROSITE" id="PS51318">
    <property type="entry name" value="TAT"/>
    <property type="match status" value="1"/>
</dbReference>
<proteinExistence type="predicted"/>
<evidence type="ECO:0000313" key="4">
    <source>
        <dbReference type="EMBL" id="MDT0495842.1"/>
    </source>
</evidence>
<evidence type="ECO:0000259" key="2">
    <source>
        <dbReference type="Pfam" id="PF07171"/>
    </source>
</evidence>
<protein>
    <submittedName>
        <fullName evidence="4">M81 family metallopeptidase</fullName>
    </submittedName>
</protein>
<feature type="signal peptide" evidence="1">
    <location>
        <begin position="1"/>
        <end position="28"/>
    </location>
</feature>
<accession>A0ABU2WD90</accession>
<name>A0ABU2WD90_9GAMM</name>
<keyword evidence="5" id="KW-1185">Reference proteome</keyword>
<gene>
    <name evidence="4" type="ORF">RM530_00470</name>
</gene>